<reference evidence="3" key="1">
    <citation type="submission" date="2018-07" db="EMBL/GenBank/DDBJ databases">
        <authorList>
            <person name="Quirk P.G."/>
            <person name="Krulwich T.A."/>
        </authorList>
    </citation>
    <scope>NUCLEOTIDE SEQUENCE</scope>
</reference>
<feature type="compositionally biased region" description="Low complexity" evidence="1">
    <location>
        <begin position="397"/>
        <end position="414"/>
    </location>
</feature>
<evidence type="ECO:0000256" key="2">
    <source>
        <dbReference type="SAM" id="SignalP"/>
    </source>
</evidence>
<feature type="compositionally biased region" description="Low complexity" evidence="1">
    <location>
        <begin position="602"/>
        <end position="617"/>
    </location>
</feature>
<accession>A0A336MXD5</accession>
<feature type="compositionally biased region" description="Low complexity" evidence="1">
    <location>
        <begin position="529"/>
        <end position="540"/>
    </location>
</feature>
<feature type="region of interest" description="Disordered" evidence="1">
    <location>
        <begin position="32"/>
        <end position="108"/>
    </location>
</feature>
<evidence type="ECO:0000256" key="1">
    <source>
        <dbReference type="SAM" id="MobiDB-lite"/>
    </source>
</evidence>
<feature type="signal peptide" evidence="2">
    <location>
        <begin position="1"/>
        <end position="30"/>
    </location>
</feature>
<gene>
    <name evidence="3" type="primary">CSON008676</name>
</gene>
<evidence type="ECO:0000313" key="3">
    <source>
        <dbReference type="EMBL" id="SSX34840.1"/>
    </source>
</evidence>
<feature type="compositionally biased region" description="Polar residues" evidence="1">
    <location>
        <begin position="157"/>
        <end position="178"/>
    </location>
</feature>
<feature type="compositionally biased region" description="Polar residues" evidence="1">
    <location>
        <begin position="577"/>
        <end position="594"/>
    </location>
</feature>
<feature type="compositionally biased region" description="Basic and acidic residues" evidence="1">
    <location>
        <begin position="32"/>
        <end position="47"/>
    </location>
</feature>
<feature type="compositionally biased region" description="Basic and acidic residues" evidence="1">
    <location>
        <begin position="666"/>
        <end position="676"/>
    </location>
</feature>
<feature type="region of interest" description="Disordered" evidence="1">
    <location>
        <begin position="388"/>
        <end position="436"/>
    </location>
</feature>
<name>A0A336MXD5_CULSO</name>
<proteinExistence type="predicted"/>
<dbReference type="EMBL" id="UFQT01003308">
    <property type="protein sequence ID" value="SSX34840.1"/>
    <property type="molecule type" value="Genomic_DNA"/>
</dbReference>
<feature type="region of interest" description="Disordered" evidence="1">
    <location>
        <begin position="331"/>
        <end position="359"/>
    </location>
</feature>
<feature type="compositionally biased region" description="Basic and acidic residues" evidence="1">
    <location>
        <begin position="125"/>
        <end position="140"/>
    </location>
</feature>
<dbReference type="OMA" id="PIDYPAH"/>
<dbReference type="VEuPathDB" id="VectorBase:CSON008676"/>
<feature type="compositionally biased region" description="Low complexity" evidence="1">
    <location>
        <begin position="333"/>
        <end position="358"/>
    </location>
</feature>
<dbReference type="AlphaFoldDB" id="A0A336MXD5"/>
<organism evidence="3">
    <name type="scientific">Culicoides sonorensis</name>
    <name type="common">Biting midge</name>
    <dbReference type="NCBI Taxonomy" id="179676"/>
    <lineage>
        <taxon>Eukaryota</taxon>
        <taxon>Metazoa</taxon>
        <taxon>Ecdysozoa</taxon>
        <taxon>Arthropoda</taxon>
        <taxon>Hexapoda</taxon>
        <taxon>Insecta</taxon>
        <taxon>Pterygota</taxon>
        <taxon>Neoptera</taxon>
        <taxon>Endopterygota</taxon>
        <taxon>Diptera</taxon>
        <taxon>Nematocera</taxon>
        <taxon>Chironomoidea</taxon>
        <taxon>Ceratopogonidae</taxon>
        <taxon>Ceratopogoninae</taxon>
        <taxon>Culicoides</taxon>
        <taxon>Monoculicoides</taxon>
    </lineage>
</organism>
<sequence>MGSLSRGNNNKWICLLILGYFAICVTNTAADSSKEAKDSTKDKRQIDRQGVVTIGANNPPRFYNSHSGPVQQEAQDQPTYVTPATRNGKAAHYRGPPPPQQQQQQPVVSEASYFAICVTSTAADSSKEAKDSTKDKRQIDRQGVVTIGANNPPRFYNSHSGPVQQEAQDQPTYVTPATRNGKAAHYRGPPPPQQQQQQPVLPEEYLKLIQQLSAQHQQYSQSPVVQIPERAVQNSIQKPRPRVHNQPRPSPTELQYINAQQAGPQEQGVQYITEEEYVKLLENQKQYEAGQAAQHAYPNQVQGPLQQHANEGLGNFRLPQQSSQKLPAAYNRQPQVQPTQQQLHQQQQQLQLHQQQHQFSRPLTDFDKELALLVESNKPISLAHQAQPLPRQHSLKQAQQQQQQQVVQIPQRPQSHNEPIYAPQHLPPPQNVRYGTPANIQYTQKPQNSNTKPRFETPAQRYQLIGYPQQQQQQYLQQQQPQSVRPEFQDPQIQFYFPREKDIQAQQQFEEVPQHLVYDTQGVMKVVDPPQLQYQPQQPQEASPRPSTSKYQQQSSKKSQQQQQQAQSSQSVKSQETQRPSAPSRSQIYVSRTTQGPPIPQQPQQQQHQPQAQPQTQNEKPKLPPLKLDPNRPLTQEEFQRLVDQGYNVVPVPVPVPYPVYNVQHQEGEQQRKPEDPQPSQSQKQYFSQSSRPRHHSPAYRPYNQQASASRNVVTYLQPVMNQDSAYSGLRGPSSGSIKK</sequence>
<feature type="compositionally biased region" description="Low complexity" evidence="1">
    <location>
        <begin position="547"/>
        <end position="575"/>
    </location>
</feature>
<feature type="compositionally biased region" description="Polar residues" evidence="1">
    <location>
        <begin position="703"/>
        <end position="715"/>
    </location>
</feature>
<feature type="compositionally biased region" description="Polar residues" evidence="1">
    <location>
        <begin position="64"/>
        <end position="85"/>
    </location>
</feature>
<protein>
    <submittedName>
        <fullName evidence="3">CSON008676 protein</fullName>
    </submittedName>
</protein>
<keyword evidence="2" id="KW-0732">Signal</keyword>
<feature type="chain" id="PRO_5016438162" evidence="2">
    <location>
        <begin position="31"/>
        <end position="740"/>
    </location>
</feature>
<feature type="compositionally biased region" description="Low complexity" evidence="1">
    <location>
        <begin position="678"/>
        <end position="691"/>
    </location>
</feature>
<feature type="region of interest" description="Disordered" evidence="1">
    <location>
        <begin position="122"/>
        <end position="199"/>
    </location>
</feature>
<feature type="region of interest" description="Disordered" evidence="1">
    <location>
        <begin position="527"/>
        <end position="715"/>
    </location>
</feature>